<dbReference type="InterPro" id="IPR043128">
    <property type="entry name" value="Rev_trsase/Diguanyl_cyclase"/>
</dbReference>
<dbReference type="NCBIfam" id="TIGR00254">
    <property type="entry name" value="GGDEF"/>
    <property type="match status" value="1"/>
</dbReference>
<keyword evidence="1" id="KW-0472">Membrane</keyword>
<dbReference type="SUPFAM" id="SSF55073">
    <property type="entry name" value="Nucleotide cyclase"/>
    <property type="match status" value="1"/>
</dbReference>
<dbReference type="CDD" id="cd01949">
    <property type="entry name" value="GGDEF"/>
    <property type="match status" value="1"/>
</dbReference>
<sequence length="741" mass="81513">MPLTDPQLLVDGAARRRRRMTAWLVGANLTVALVLAALVWHVLETSHRAYARQARDVAEGLAAVAQLNVEAEIGRVDAVLRATGGELERLMAAAPGGASDAVLNEVLHARFGLLHGIEAFRAADASGQVRWGTRLPAGAPTRVDDRDYFIQARGLAEPATLVTGPLVSRVSGNWVVAFVRPLIVRGRFAGVLYVSVGVDHFRHLFERYELAPLDAMTLRRDDLRLVARIAPGSPVQGEVGDTQVSSRMREMLAANPRQGSVVSTVSIDGQNRTSAYRALDHWPFVVYAGVNNERFFTPWREQAWTVASLAALAWLLVTLATWHVRRANRREDEAMTALAEQGKRIQALMRVSADGIHIVDGRGRLVEMSDSFAEMLKSTRAALMGRHVGSWDVNQDEAAINAWLAKIKAGDRQRVDVQHRRDDGQVIDVELQLSVTEIRGELFVFSSGRDVTQARRLQREQAAMLDSDLVGMAKIERRTITWRNRAVERILGYGPGELQGAPARVLYWDDAQYEEVGRQVYSALEEHGHYRSQLRMRSKGGEAVWVDFGAAPLSETEIFAMAVDITPMKAAHEHLAHAAFHDALTQLPNRVLLHDRIEQALAVARRERKRVAICYLDLDGFKAVNDEHGHDAGDQLLLTVATRLLAHIRPLDTAARLGGDEFVLVLTCMDGDDWRPVLARVIDAIGEPVTLSSGATVAVGATVGVAVFLPDDTAGAQELIERADHEMLRGKRGGKGRVMAG</sequence>
<dbReference type="Proteomes" id="UP000231501">
    <property type="component" value="Unassembled WGS sequence"/>
</dbReference>
<evidence type="ECO:0000313" key="4">
    <source>
        <dbReference type="Proteomes" id="UP000231501"/>
    </source>
</evidence>
<proteinExistence type="predicted"/>
<dbReference type="OrthoDB" id="8929028at2"/>
<evidence type="ECO:0000256" key="1">
    <source>
        <dbReference type="SAM" id="Phobius"/>
    </source>
</evidence>
<dbReference type="SMART" id="SM00091">
    <property type="entry name" value="PAS"/>
    <property type="match status" value="2"/>
</dbReference>
<dbReference type="Pfam" id="PF22588">
    <property type="entry name" value="dCache_1_like"/>
    <property type="match status" value="1"/>
</dbReference>
<dbReference type="SMART" id="SM00267">
    <property type="entry name" value="GGDEF"/>
    <property type="match status" value="1"/>
</dbReference>
<dbReference type="Pfam" id="PF00990">
    <property type="entry name" value="GGDEF"/>
    <property type="match status" value="1"/>
</dbReference>
<dbReference type="InterPro" id="IPR000160">
    <property type="entry name" value="GGDEF_dom"/>
</dbReference>
<protein>
    <recommendedName>
        <fullName evidence="2">GGDEF domain-containing protein</fullName>
    </recommendedName>
</protein>
<dbReference type="CDD" id="cd00130">
    <property type="entry name" value="PAS"/>
    <property type="match status" value="2"/>
</dbReference>
<comment type="caution">
    <text evidence="3">The sequence shown here is derived from an EMBL/GenBank/DDBJ whole genome shotgun (WGS) entry which is preliminary data.</text>
</comment>
<organism evidence="3 4">
    <name type="scientific">Roseateles chitinivorans</name>
    <dbReference type="NCBI Taxonomy" id="2917965"/>
    <lineage>
        <taxon>Bacteria</taxon>
        <taxon>Pseudomonadati</taxon>
        <taxon>Pseudomonadota</taxon>
        <taxon>Betaproteobacteria</taxon>
        <taxon>Burkholderiales</taxon>
        <taxon>Sphaerotilaceae</taxon>
        <taxon>Roseateles</taxon>
    </lineage>
</organism>
<dbReference type="InterPro" id="IPR054327">
    <property type="entry name" value="His-kinase-like_sensor"/>
</dbReference>
<feature type="transmembrane region" description="Helical" evidence="1">
    <location>
        <begin position="21"/>
        <end position="43"/>
    </location>
</feature>
<dbReference type="Pfam" id="PF08447">
    <property type="entry name" value="PAS_3"/>
    <property type="match status" value="1"/>
</dbReference>
<dbReference type="Gene3D" id="3.30.450.20">
    <property type="entry name" value="PAS domain"/>
    <property type="match status" value="4"/>
</dbReference>
<keyword evidence="1" id="KW-1133">Transmembrane helix</keyword>
<dbReference type="InterPro" id="IPR052155">
    <property type="entry name" value="Biofilm_reg_signaling"/>
</dbReference>
<accession>A0A2G9CEZ0</accession>
<gene>
    <name evidence="3" type="ORF">CS062_01430</name>
</gene>
<name>A0A2G9CEZ0_9BURK</name>
<dbReference type="InterPro" id="IPR035965">
    <property type="entry name" value="PAS-like_dom_sf"/>
</dbReference>
<dbReference type="PANTHER" id="PTHR44757">
    <property type="entry name" value="DIGUANYLATE CYCLASE DGCP"/>
    <property type="match status" value="1"/>
</dbReference>
<dbReference type="Pfam" id="PF13426">
    <property type="entry name" value="PAS_9"/>
    <property type="match status" value="1"/>
</dbReference>
<dbReference type="AlphaFoldDB" id="A0A2G9CEZ0"/>
<dbReference type="EMBL" id="PEOG01000006">
    <property type="protein sequence ID" value="PIM54892.1"/>
    <property type="molecule type" value="Genomic_DNA"/>
</dbReference>
<dbReference type="PANTHER" id="PTHR44757:SF2">
    <property type="entry name" value="BIOFILM ARCHITECTURE MAINTENANCE PROTEIN MBAA"/>
    <property type="match status" value="1"/>
</dbReference>
<dbReference type="RefSeq" id="WP_099859698.1">
    <property type="nucleotide sequence ID" value="NZ_PEOG01000006.1"/>
</dbReference>
<dbReference type="Gene3D" id="3.30.70.270">
    <property type="match status" value="1"/>
</dbReference>
<dbReference type="InterPro" id="IPR029787">
    <property type="entry name" value="Nucleotide_cyclase"/>
</dbReference>
<dbReference type="PROSITE" id="PS50887">
    <property type="entry name" value="GGDEF"/>
    <property type="match status" value="1"/>
</dbReference>
<dbReference type="SUPFAM" id="SSF55785">
    <property type="entry name" value="PYP-like sensor domain (PAS domain)"/>
    <property type="match status" value="2"/>
</dbReference>
<evidence type="ECO:0000259" key="2">
    <source>
        <dbReference type="PROSITE" id="PS50887"/>
    </source>
</evidence>
<dbReference type="NCBIfam" id="TIGR00229">
    <property type="entry name" value="sensory_box"/>
    <property type="match status" value="2"/>
</dbReference>
<dbReference type="CDD" id="cd12914">
    <property type="entry name" value="PDC1_DGC_like"/>
    <property type="match status" value="1"/>
</dbReference>
<dbReference type="CDD" id="cd12915">
    <property type="entry name" value="PDC2_DGC_like"/>
    <property type="match status" value="1"/>
</dbReference>
<dbReference type="InterPro" id="IPR013655">
    <property type="entry name" value="PAS_fold_3"/>
</dbReference>
<keyword evidence="4" id="KW-1185">Reference proteome</keyword>
<evidence type="ECO:0000313" key="3">
    <source>
        <dbReference type="EMBL" id="PIM54892.1"/>
    </source>
</evidence>
<dbReference type="InterPro" id="IPR000014">
    <property type="entry name" value="PAS"/>
</dbReference>
<reference evidence="3 4" key="1">
    <citation type="submission" date="2017-11" db="EMBL/GenBank/DDBJ databases">
        <title>Draft genome sequence of Mitsuaria sp. HWN-4.</title>
        <authorList>
            <person name="Gundlapally S.R."/>
        </authorList>
    </citation>
    <scope>NUCLEOTIDE SEQUENCE [LARGE SCALE GENOMIC DNA]</scope>
    <source>
        <strain evidence="3 4">HWN-4</strain>
    </source>
</reference>
<feature type="domain" description="GGDEF" evidence="2">
    <location>
        <begin position="609"/>
        <end position="741"/>
    </location>
</feature>
<keyword evidence="1" id="KW-0812">Transmembrane</keyword>